<gene>
    <name evidence="2" type="ORF">HMPREF9004_0491</name>
</gene>
<protein>
    <submittedName>
        <fullName evidence="2">Uncharacterized protein</fullName>
    </submittedName>
</protein>
<feature type="region of interest" description="Disordered" evidence="1">
    <location>
        <begin position="48"/>
        <end position="70"/>
    </location>
</feature>
<organism evidence="2 3">
    <name type="scientific">Schaalia cardiffensis F0333</name>
    <dbReference type="NCBI Taxonomy" id="888050"/>
    <lineage>
        <taxon>Bacteria</taxon>
        <taxon>Bacillati</taxon>
        <taxon>Actinomycetota</taxon>
        <taxon>Actinomycetes</taxon>
        <taxon>Actinomycetales</taxon>
        <taxon>Actinomycetaceae</taxon>
        <taxon>Schaalia</taxon>
    </lineage>
</organism>
<name>N6X528_9ACTO</name>
<comment type="caution">
    <text evidence="2">The sequence shown here is derived from an EMBL/GenBank/DDBJ whole genome shotgun (WGS) entry which is preliminary data.</text>
</comment>
<proteinExistence type="predicted"/>
<dbReference type="Proteomes" id="UP000013015">
    <property type="component" value="Unassembled WGS sequence"/>
</dbReference>
<evidence type="ECO:0000313" key="3">
    <source>
        <dbReference type="Proteomes" id="UP000013015"/>
    </source>
</evidence>
<evidence type="ECO:0000313" key="2">
    <source>
        <dbReference type="EMBL" id="ENO18821.1"/>
    </source>
</evidence>
<sequence>MVPALSPFAFFFSRSFTFAGSQGARSSGLPSSGLAALLVRGESASSMDRGALPVSETGVERRVRQASSAE</sequence>
<dbReference type="EMBL" id="AQHZ01000007">
    <property type="protein sequence ID" value="ENO18821.1"/>
    <property type="molecule type" value="Genomic_DNA"/>
</dbReference>
<keyword evidence="3" id="KW-1185">Reference proteome</keyword>
<evidence type="ECO:0000256" key="1">
    <source>
        <dbReference type="SAM" id="MobiDB-lite"/>
    </source>
</evidence>
<accession>N6X528</accession>
<reference evidence="2 3" key="1">
    <citation type="submission" date="2013-03" db="EMBL/GenBank/DDBJ databases">
        <title>Reference genome for the Human Microbiome Project.</title>
        <authorList>
            <person name="Aqrawi P."/>
            <person name="Ayvaz T."/>
            <person name="Bess C."/>
            <person name="Blankenburg K."/>
            <person name="Coyle M."/>
            <person name="Deng J."/>
            <person name="Forbes L."/>
            <person name="Fowler G."/>
            <person name="Francisco L."/>
            <person name="Fu Q."/>
            <person name="Gibbs R."/>
            <person name="Gross S."/>
            <person name="Gubbala S."/>
            <person name="Hale W."/>
            <person name="Hemphill L."/>
            <person name="Highlander S."/>
            <person name="Hirani K."/>
            <person name="Jackson L."/>
            <person name="Jakkamsetti A."/>
            <person name="Javaid M."/>
            <person name="Jayaseelan J.C."/>
            <person name="Jiang H."/>
            <person name="Joshi V."/>
            <person name="Korchina V."/>
            <person name="Kovar C."/>
            <person name="Lara F."/>
            <person name="Lee S."/>
            <person name="Liu Y."/>
            <person name="Mata R."/>
            <person name="Mathew T."/>
            <person name="Munidasa M."/>
            <person name="Muzny D."/>
            <person name="Nazareth L."/>
            <person name="Ngo R."/>
            <person name="Nguyen L."/>
            <person name="Nguyen N."/>
            <person name="Okwuonu G."/>
            <person name="Ongeri F."/>
            <person name="Palculict T."/>
            <person name="Patil S."/>
            <person name="Petrosino J."/>
            <person name="Pham C."/>
            <person name="Pham P."/>
            <person name="Pu L.-L."/>
            <person name="Qin X."/>
            <person name="Qu J."/>
            <person name="Reid J."/>
            <person name="Ross M."/>
            <person name="Ruth R."/>
            <person name="Saada N."/>
            <person name="San Lucas F."/>
            <person name="Santibanez J."/>
            <person name="Shang Y."/>
            <person name="Simmons D."/>
            <person name="Song X.-Z."/>
            <person name="Tang L.-Y."/>
            <person name="Thornton R."/>
            <person name="Warren J."/>
            <person name="Weissenberger G."/>
            <person name="Wilczek-Boney K."/>
            <person name="Worley K."/>
            <person name="Youmans B."/>
            <person name="Zhang J."/>
            <person name="Zhang L."/>
            <person name="Zhao Z."/>
            <person name="Zhou C."/>
            <person name="Zhu D."/>
            <person name="Zhu Y."/>
        </authorList>
    </citation>
    <scope>NUCLEOTIDE SEQUENCE [LARGE SCALE GENOMIC DNA]</scope>
    <source>
        <strain evidence="2 3">F0333</strain>
    </source>
</reference>
<dbReference type="HOGENOM" id="CLU_2748580_0_0_11"/>
<dbReference type="AlphaFoldDB" id="N6X528"/>